<feature type="compositionally biased region" description="Basic and acidic residues" evidence="1">
    <location>
        <begin position="441"/>
        <end position="455"/>
    </location>
</feature>
<organism evidence="4 5">
    <name type="scientific">Argiope bruennichi</name>
    <name type="common">Wasp spider</name>
    <name type="synonym">Aranea bruennichi</name>
    <dbReference type="NCBI Taxonomy" id="94029"/>
    <lineage>
        <taxon>Eukaryota</taxon>
        <taxon>Metazoa</taxon>
        <taxon>Ecdysozoa</taxon>
        <taxon>Arthropoda</taxon>
        <taxon>Chelicerata</taxon>
        <taxon>Arachnida</taxon>
        <taxon>Araneae</taxon>
        <taxon>Araneomorphae</taxon>
        <taxon>Entelegynae</taxon>
        <taxon>Araneoidea</taxon>
        <taxon>Araneidae</taxon>
        <taxon>Argiope</taxon>
    </lineage>
</organism>
<dbReference type="AlphaFoldDB" id="A0A8T0EU58"/>
<evidence type="ECO:0000259" key="2">
    <source>
        <dbReference type="Pfam" id="PF11260"/>
    </source>
</evidence>
<dbReference type="InterPro" id="IPR021001">
    <property type="entry name" value="Spidroin_C"/>
</dbReference>
<feature type="region of interest" description="Disordered" evidence="1">
    <location>
        <begin position="230"/>
        <end position="257"/>
    </location>
</feature>
<evidence type="ECO:0000256" key="1">
    <source>
        <dbReference type="SAM" id="MobiDB-lite"/>
    </source>
</evidence>
<feature type="region of interest" description="Disordered" evidence="1">
    <location>
        <begin position="434"/>
        <end position="464"/>
    </location>
</feature>
<feature type="region of interest" description="Disordered" evidence="1">
    <location>
        <begin position="347"/>
        <end position="395"/>
    </location>
</feature>
<name>A0A8T0EU58_ARGBR</name>
<evidence type="ECO:0000259" key="3">
    <source>
        <dbReference type="Pfam" id="PF16763"/>
    </source>
</evidence>
<comment type="caution">
    <text evidence="4">The sequence shown here is derived from an EMBL/GenBank/DDBJ whole genome shotgun (WGS) entry which is preliminary data.</text>
</comment>
<protein>
    <submittedName>
        <fullName evidence="4">Uncharacterized protein</fullName>
    </submittedName>
</protein>
<keyword evidence="5" id="KW-1185">Reference proteome</keyword>
<feature type="compositionally biased region" description="Basic and acidic residues" evidence="1">
    <location>
        <begin position="375"/>
        <end position="387"/>
    </location>
</feature>
<dbReference type="Pfam" id="PF16763">
    <property type="entry name" value="Spidroin_N"/>
    <property type="match status" value="1"/>
</dbReference>
<feature type="compositionally biased region" description="Polar residues" evidence="1">
    <location>
        <begin position="243"/>
        <end position="255"/>
    </location>
</feature>
<accession>A0A8T0EU58</accession>
<dbReference type="Gene3D" id="1.10.10.1350">
    <property type="entry name" value="Spidroin domain, C-terminal domain"/>
    <property type="match status" value="1"/>
</dbReference>
<sequence>MQIKFGVAQVATPWGSTQLAEGFITNFLRIIARSGAFSPNQLDEMSSIPKTVIEAMEKFSSSNTSSKIKFQALNMVFASAMAEITAEGGSANIELKIGAIESALNFAYKETMGVVNAQFVNDIKSLIYTLAHTTANGVSTASFAKVENYGQDSLKQQETYTSDKIIRINDSILQRETRPELELSNLESSLTPNVPGGYVSTSPFMARLQRPSLQNPYGQQIRGSPVTLNTKRNLQGPPGFEPQESSPPGITSVQDQKGLGGYRERLATSTATDRNLTSAGPLSSRFEVNGLVQQGRGDYKHIKEEQSNQTKSRTIDQEFGNDGLIASRNYGVGKLAVGLQGISELEGKRSEIQQPSRTGGQESDGKKTAALFAIDKSEPTRDSKGLIEHGSLGSREYQQNDLQSFVAVNQKSEGYEPNYGLDAAISVSDRVRSFKSVPNTRKPEESQGPTRKDTEGSNGYGPRVVATVVTDNYESGTGSRRSRPEETDVQGQFRKENQYEKEIQGQVPSRQMYDIREPYETEYQETNRLEGQISDVGNLTTNSGLNDGEHKTAATVSTEVGYESTNDTEGLQGLVSNGSTSELLKSYASEFAAAVSGLNTERPIRASRISNSDDNSEISSIASSLVPGIVIKSPAVANSSAQQVSIANQSLSNCNALIQTLLDIISALVNLLGSCNIRQFNDVASTLR</sequence>
<proteinExistence type="predicted"/>
<feature type="domain" description="Spidroin N-terminal" evidence="3">
    <location>
        <begin position="13"/>
        <end position="136"/>
    </location>
</feature>
<dbReference type="InterPro" id="IPR038243">
    <property type="entry name" value="Spidroin_N_sf"/>
</dbReference>
<reference evidence="4" key="1">
    <citation type="journal article" date="2020" name="bioRxiv">
        <title>Chromosome-level reference genome of the European wasp spider Argiope bruennichi: a resource for studies on range expansion and evolutionary adaptation.</title>
        <authorList>
            <person name="Sheffer M.M."/>
            <person name="Hoppe A."/>
            <person name="Krehenwinkel H."/>
            <person name="Uhl G."/>
            <person name="Kuss A.W."/>
            <person name="Jensen L."/>
            <person name="Jensen C."/>
            <person name="Gillespie R.G."/>
            <person name="Hoff K.J."/>
            <person name="Prost S."/>
        </authorList>
    </citation>
    <scope>NUCLEOTIDE SEQUENCE</scope>
</reference>
<dbReference type="Gene3D" id="1.10.274.70">
    <property type="match status" value="1"/>
</dbReference>
<dbReference type="InterPro" id="IPR031913">
    <property type="entry name" value="Spidroin_N"/>
</dbReference>
<evidence type="ECO:0000313" key="4">
    <source>
        <dbReference type="EMBL" id="KAF8777916.1"/>
    </source>
</evidence>
<feature type="compositionally biased region" description="Polar residues" evidence="1">
    <location>
        <begin position="352"/>
        <end position="361"/>
    </location>
</feature>
<dbReference type="EMBL" id="JABXBU010002072">
    <property type="protein sequence ID" value="KAF8777916.1"/>
    <property type="molecule type" value="Genomic_DNA"/>
</dbReference>
<dbReference type="Proteomes" id="UP000807504">
    <property type="component" value="Unassembled WGS sequence"/>
</dbReference>
<reference evidence="4" key="2">
    <citation type="submission" date="2020-06" db="EMBL/GenBank/DDBJ databases">
        <authorList>
            <person name="Sheffer M."/>
        </authorList>
    </citation>
    <scope>NUCLEOTIDE SEQUENCE</scope>
</reference>
<dbReference type="InterPro" id="IPR038542">
    <property type="entry name" value="Spidroin_C_sf"/>
</dbReference>
<feature type="domain" description="Spidroin C-terminal" evidence="2">
    <location>
        <begin position="606"/>
        <end position="681"/>
    </location>
</feature>
<gene>
    <name evidence="4" type="ORF">HNY73_014696</name>
</gene>
<dbReference type="Pfam" id="PF11260">
    <property type="entry name" value="Spidroin_MaSp"/>
    <property type="match status" value="1"/>
</dbReference>
<feature type="region of interest" description="Disordered" evidence="1">
    <location>
        <begin position="472"/>
        <end position="491"/>
    </location>
</feature>
<evidence type="ECO:0000313" key="5">
    <source>
        <dbReference type="Proteomes" id="UP000807504"/>
    </source>
</evidence>